<evidence type="ECO:0000256" key="3">
    <source>
        <dbReference type="ARBA" id="ARBA00022777"/>
    </source>
</evidence>
<keyword evidence="3" id="KW-0418">Kinase</keyword>
<dbReference type="InterPro" id="IPR011009">
    <property type="entry name" value="Kinase-like_dom_sf"/>
</dbReference>
<feature type="transmembrane region" description="Helical" evidence="6">
    <location>
        <begin position="305"/>
        <end position="325"/>
    </location>
</feature>
<dbReference type="SUPFAM" id="SSF56112">
    <property type="entry name" value="Protein kinase-like (PK-like)"/>
    <property type="match status" value="1"/>
</dbReference>
<proteinExistence type="predicted"/>
<gene>
    <name evidence="8" type="ORF">HNR07_003990</name>
</gene>
<dbReference type="PROSITE" id="PS50011">
    <property type="entry name" value="PROTEIN_KINASE_DOM"/>
    <property type="match status" value="1"/>
</dbReference>
<dbReference type="Proteomes" id="UP000579647">
    <property type="component" value="Unassembled WGS sequence"/>
</dbReference>
<name>A0A840WBT3_9ACTN</name>
<dbReference type="AlphaFoldDB" id="A0A840WBT3"/>
<feature type="domain" description="Protein kinase" evidence="7">
    <location>
        <begin position="32"/>
        <end position="269"/>
    </location>
</feature>
<dbReference type="GO" id="GO:0004674">
    <property type="term" value="F:protein serine/threonine kinase activity"/>
    <property type="evidence" value="ECO:0007669"/>
    <property type="project" value="TreeGrafter"/>
</dbReference>
<evidence type="ECO:0000313" key="9">
    <source>
        <dbReference type="Proteomes" id="UP000579647"/>
    </source>
</evidence>
<dbReference type="GO" id="GO:0005524">
    <property type="term" value="F:ATP binding"/>
    <property type="evidence" value="ECO:0007669"/>
    <property type="project" value="UniProtKB-KW"/>
</dbReference>
<evidence type="ECO:0000256" key="5">
    <source>
        <dbReference type="SAM" id="MobiDB-lite"/>
    </source>
</evidence>
<keyword evidence="6" id="KW-0812">Transmembrane</keyword>
<reference evidence="8 9" key="1">
    <citation type="submission" date="2020-08" db="EMBL/GenBank/DDBJ databases">
        <title>Sequencing the genomes of 1000 actinobacteria strains.</title>
        <authorList>
            <person name="Klenk H.-P."/>
        </authorList>
    </citation>
    <scope>NUCLEOTIDE SEQUENCE [LARGE SCALE GENOMIC DNA]</scope>
    <source>
        <strain evidence="8 9">DSM 44598</strain>
    </source>
</reference>
<evidence type="ECO:0000259" key="7">
    <source>
        <dbReference type="PROSITE" id="PS50011"/>
    </source>
</evidence>
<feature type="region of interest" description="Disordered" evidence="5">
    <location>
        <begin position="1"/>
        <end position="25"/>
    </location>
</feature>
<dbReference type="EMBL" id="JACHDO010000001">
    <property type="protein sequence ID" value="MBB5492853.1"/>
    <property type="molecule type" value="Genomic_DNA"/>
</dbReference>
<keyword evidence="1" id="KW-0808">Transferase</keyword>
<organism evidence="8 9">
    <name type="scientific">Nocardiopsis metallicus</name>
    <dbReference type="NCBI Taxonomy" id="179819"/>
    <lineage>
        <taxon>Bacteria</taxon>
        <taxon>Bacillati</taxon>
        <taxon>Actinomycetota</taxon>
        <taxon>Actinomycetes</taxon>
        <taxon>Streptosporangiales</taxon>
        <taxon>Nocardiopsidaceae</taxon>
        <taxon>Nocardiopsis</taxon>
    </lineage>
</organism>
<dbReference type="RefSeq" id="WP_184366211.1">
    <property type="nucleotide sequence ID" value="NZ_BAAAKM010000174.1"/>
</dbReference>
<dbReference type="PANTHER" id="PTHR43289:SF34">
    <property type="entry name" value="SERINE_THREONINE-PROTEIN KINASE YBDM-RELATED"/>
    <property type="match status" value="1"/>
</dbReference>
<accession>A0A840WBT3</accession>
<dbReference type="SMART" id="SM00220">
    <property type="entry name" value="S_TKc"/>
    <property type="match status" value="1"/>
</dbReference>
<keyword evidence="9" id="KW-1185">Reference proteome</keyword>
<keyword evidence="6" id="KW-0472">Membrane</keyword>
<dbReference type="Gene3D" id="1.10.510.10">
    <property type="entry name" value="Transferase(Phosphotransferase) domain 1"/>
    <property type="match status" value="1"/>
</dbReference>
<evidence type="ECO:0000256" key="2">
    <source>
        <dbReference type="ARBA" id="ARBA00022741"/>
    </source>
</evidence>
<feature type="region of interest" description="Disordered" evidence="5">
    <location>
        <begin position="332"/>
        <end position="361"/>
    </location>
</feature>
<keyword evidence="4" id="KW-0067">ATP-binding</keyword>
<evidence type="ECO:0000256" key="1">
    <source>
        <dbReference type="ARBA" id="ARBA00022679"/>
    </source>
</evidence>
<comment type="caution">
    <text evidence="8">The sequence shown here is derived from an EMBL/GenBank/DDBJ whole genome shotgun (WGS) entry which is preliminary data.</text>
</comment>
<sequence>MSAETSARFDRDFLPPGVAPPAKGDPDRLGAYRIVGRISRDAAGTVLLGVDGDGASAAVRLIPEALADAPDVRSRMAAEVGRLVRVRALCTAAYRGADVRAAAPWLATAYVPGRTLAAHVGEHGPLTGGTLTALAAGLAESLAAGHAAGATHLALDPAAVILAPGGPKVVDFGIARVTGKPVSAPRWAAPEQGSAEGAAATGITGYADVHAWGALVRFAATGWEPSGDTATAPELGAVPAHLAPLVRRALAAEPGERPTALELLRELTAGEGEDPAEALPALLSAEWTGITAPEPRRVRRVRRPAVLAATAAVLAVALLGGWALVRPGADDDPADTAAAGDSVQEDVAEEPSGPTVAEDPEDIDAVVTEAIDLALGASSFTAYEQFASNSPGDLMPTRYLYSEDPRPAMSRTMYLGPHGQGVLALGPELNEFVYFTDRPTETYTGTVKEYFLDPGPGSDRLREPRKEWEEMLLTMEVVLAEDARVSYEGQGTFDDEYIPRELMGEEDPLERGGHHYTGTLAHVFPVHLFSEPVEAEFELWISAEGHPVRLSLEAVPGDITDGGEALRVAHRMDYFQFDQPVDVGIPDESEIHPERP</sequence>
<keyword evidence="6" id="KW-1133">Transmembrane helix</keyword>
<evidence type="ECO:0000313" key="8">
    <source>
        <dbReference type="EMBL" id="MBB5492853.1"/>
    </source>
</evidence>
<dbReference type="InterPro" id="IPR000719">
    <property type="entry name" value="Prot_kinase_dom"/>
</dbReference>
<protein>
    <recommendedName>
        <fullName evidence="7">Protein kinase domain-containing protein</fullName>
    </recommendedName>
</protein>
<evidence type="ECO:0000256" key="4">
    <source>
        <dbReference type="ARBA" id="ARBA00022840"/>
    </source>
</evidence>
<dbReference type="PANTHER" id="PTHR43289">
    <property type="entry name" value="MITOGEN-ACTIVATED PROTEIN KINASE KINASE KINASE 20-RELATED"/>
    <property type="match status" value="1"/>
</dbReference>
<keyword evidence="2" id="KW-0547">Nucleotide-binding</keyword>
<evidence type="ECO:0000256" key="6">
    <source>
        <dbReference type="SAM" id="Phobius"/>
    </source>
</evidence>